<dbReference type="Gene3D" id="3.60.21.10">
    <property type="match status" value="1"/>
</dbReference>
<dbReference type="GO" id="GO:0016787">
    <property type="term" value="F:hydrolase activity"/>
    <property type="evidence" value="ECO:0007669"/>
    <property type="project" value="InterPro"/>
</dbReference>
<dbReference type="InterPro" id="IPR004843">
    <property type="entry name" value="Calcineurin-like_PHP"/>
</dbReference>
<dbReference type="EMBL" id="KR029605">
    <property type="protein sequence ID" value="AKH48567.1"/>
    <property type="molecule type" value="Genomic_DNA"/>
</dbReference>
<feature type="domain" description="Calcineurin-like phosphoesterase" evidence="1">
    <location>
        <begin position="5"/>
        <end position="172"/>
    </location>
</feature>
<sequence length="233" mass="26772">MKNKRILVISDMHIPYHHKDSIKFLKEIKKEFKPDTIINIGDSIDFHNISMHDSNPDLPSAGDELNLTRKYIKELEGIFPDVTEVDSNHSSLVFRRALKFGMSKQFIKSYGDFLGTKKWKWVDNLTLTMSNNQRCFFTHGMSADILKTSQAMGMSAVQGHYHTKFVISWWANPDNLFFGMNVGCLTDQKSMAFEYAKNFRTRFILGCGIILDGIPRLLPMVLDQKGDWIGKIV</sequence>
<dbReference type="InterPro" id="IPR029052">
    <property type="entry name" value="Metallo-depent_PP-like"/>
</dbReference>
<reference evidence="2" key="1">
    <citation type="journal article" date="2015" name="Front. Microbiol.">
        <title>Combining genomic sequencing methods to explore viral diversity and reveal potential virus-host interactions.</title>
        <authorList>
            <person name="Chow C.E."/>
            <person name="Winget D.M."/>
            <person name="White R.A.III."/>
            <person name="Hallam S.J."/>
            <person name="Suttle C.A."/>
        </authorList>
    </citation>
    <scope>NUCLEOTIDE SEQUENCE</scope>
    <source>
        <strain evidence="2">Oxic1_10</strain>
    </source>
</reference>
<evidence type="ECO:0000259" key="1">
    <source>
        <dbReference type="Pfam" id="PF00149"/>
    </source>
</evidence>
<evidence type="ECO:0000313" key="2">
    <source>
        <dbReference type="EMBL" id="AKH48567.1"/>
    </source>
</evidence>
<dbReference type="SUPFAM" id="SSF56300">
    <property type="entry name" value="Metallo-dependent phosphatases"/>
    <property type="match status" value="1"/>
</dbReference>
<protein>
    <recommendedName>
        <fullName evidence="1">Calcineurin-like phosphoesterase domain-containing protein</fullName>
    </recommendedName>
</protein>
<name>A0A0F7LB29_9VIRU</name>
<organism evidence="2">
    <name type="scientific">uncultured marine virus</name>
    <dbReference type="NCBI Taxonomy" id="186617"/>
    <lineage>
        <taxon>Viruses</taxon>
        <taxon>environmental samples</taxon>
    </lineage>
</organism>
<dbReference type="Pfam" id="PF00149">
    <property type="entry name" value="Metallophos"/>
    <property type="match status" value="1"/>
</dbReference>
<proteinExistence type="predicted"/>
<reference evidence="2" key="2">
    <citation type="submission" date="2015-03" db="EMBL/GenBank/DDBJ databases">
        <authorList>
            <person name="Chow C.-E.T."/>
            <person name="Winget D.M."/>
            <person name="White R.A.III."/>
            <person name="Hallam S.J."/>
            <person name="Suttle C.A."/>
        </authorList>
    </citation>
    <scope>NUCLEOTIDE SEQUENCE</scope>
    <source>
        <strain evidence="2">Oxic1_10</strain>
    </source>
</reference>
<accession>A0A0F7LB29</accession>